<feature type="region of interest" description="Disordered" evidence="3">
    <location>
        <begin position="299"/>
        <end position="339"/>
    </location>
</feature>
<dbReference type="Gene3D" id="3.30.200.20">
    <property type="entry name" value="Phosphorylase Kinase, domain 1"/>
    <property type="match status" value="1"/>
</dbReference>
<keyword evidence="6" id="KW-1185">Reference proteome</keyword>
<evidence type="ECO:0000256" key="3">
    <source>
        <dbReference type="SAM" id="MobiDB-lite"/>
    </source>
</evidence>
<feature type="compositionally biased region" description="Low complexity" evidence="3">
    <location>
        <begin position="241"/>
        <end position="250"/>
    </location>
</feature>
<dbReference type="InterPro" id="IPR000719">
    <property type="entry name" value="Prot_kinase_dom"/>
</dbReference>
<dbReference type="PROSITE" id="PS50011">
    <property type="entry name" value="PROTEIN_KINASE_DOM"/>
    <property type="match status" value="1"/>
</dbReference>
<dbReference type="AlphaFoldDB" id="A0A200R817"/>
<dbReference type="PROSITE" id="PS00109">
    <property type="entry name" value="PROTEIN_KINASE_TYR"/>
    <property type="match status" value="1"/>
</dbReference>
<reference evidence="5 6" key="1">
    <citation type="journal article" date="2017" name="Mol. Plant">
        <title>The Genome of Medicinal Plant Macleaya cordata Provides New Insights into Benzylisoquinoline Alkaloids Metabolism.</title>
        <authorList>
            <person name="Liu X."/>
            <person name="Liu Y."/>
            <person name="Huang P."/>
            <person name="Ma Y."/>
            <person name="Qing Z."/>
            <person name="Tang Q."/>
            <person name="Cao H."/>
            <person name="Cheng P."/>
            <person name="Zheng Y."/>
            <person name="Yuan Z."/>
            <person name="Zhou Y."/>
            <person name="Liu J."/>
            <person name="Tang Z."/>
            <person name="Zhuo Y."/>
            <person name="Zhang Y."/>
            <person name="Yu L."/>
            <person name="Huang J."/>
            <person name="Yang P."/>
            <person name="Peng Q."/>
            <person name="Zhang J."/>
            <person name="Jiang W."/>
            <person name="Zhang Z."/>
            <person name="Lin K."/>
            <person name="Ro D.K."/>
            <person name="Chen X."/>
            <person name="Xiong X."/>
            <person name="Shang Y."/>
            <person name="Huang S."/>
            <person name="Zeng J."/>
        </authorList>
    </citation>
    <scope>NUCLEOTIDE SEQUENCE [LARGE SCALE GENOMIC DNA]</scope>
    <source>
        <strain evidence="6">cv. BLH2017</strain>
        <tissue evidence="5">Root</tissue>
    </source>
</reference>
<protein>
    <submittedName>
        <fullName evidence="5">Protein kinase domain</fullName>
    </submittedName>
</protein>
<dbReference type="GO" id="GO:0004672">
    <property type="term" value="F:protein kinase activity"/>
    <property type="evidence" value="ECO:0007669"/>
    <property type="project" value="InterPro"/>
</dbReference>
<dbReference type="CDD" id="cd14066">
    <property type="entry name" value="STKc_IRAK"/>
    <property type="match status" value="1"/>
</dbReference>
<dbReference type="FunFam" id="1.10.510.10:FF:000849">
    <property type="entry name" value="receptor-like cytosolic serine/threonine-protein kinase RBK1 isoform X1"/>
    <property type="match status" value="1"/>
</dbReference>
<dbReference type="Proteomes" id="UP000195402">
    <property type="component" value="Unassembled WGS sequence"/>
</dbReference>
<dbReference type="OMA" id="GVVHQFN"/>
<dbReference type="SUPFAM" id="SSF56112">
    <property type="entry name" value="Protein kinase-like (PK-like)"/>
    <property type="match status" value="1"/>
</dbReference>
<proteinExistence type="predicted"/>
<evidence type="ECO:0000313" key="6">
    <source>
        <dbReference type="Proteomes" id="UP000195402"/>
    </source>
</evidence>
<feature type="compositionally biased region" description="Polar residues" evidence="3">
    <location>
        <begin position="304"/>
        <end position="314"/>
    </location>
</feature>
<dbReference type="EMBL" id="MVGT01000386">
    <property type="protein sequence ID" value="OVA18845.1"/>
    <property type="molecule type" value="Genomic_DNA"/>
</dbReference>
<organism evidence="5 6">
    <name type="scientific">Macleaya cordata</name>
    <name type="common">Five-seeded plume-poppy</name>
    <name type="synonym">Bocconia cordata</name>
    <dbReference type="NCBI Taxonomy" id="56857"/>
    <lineage>
        <taxon>Eukaryota</taxon>
        <taxon>Viridiplantae</taxon>
        <taxon>Streptophyta</taxon>
        <taxon>Embryophyta</taxon>
        <taxon>Tracheophyta</taxon>
        <taxon>Spermatophyta</taxon>
        <taxon>Magnoliopsida</taxon>
        <taxon>Ranunculales</taxon>
        <taxon>Papaveraceae</taxon>
        <taxon>Papaveroideae</taxon>
        <taxon>Macleaya</taxon>
    </lineage>
</organism>
<dbReference type="PANTHER" id="PTHR47989:SF8">
    <property type="entry name" value="INACTIVE PROTEIN KINASE SELMODRAFT_444075-LIKE"/>
    <property type="match status" value="1"/>
</dbReference>
<dbReference type="PANTHER" id="PTHR47989">
    <property type="entry name" value="OS01G0750732 PROTEIN"/>
    <property type="match status" value="1"/>
</dbReference>
<evidence type="ECO:0000256" key="1">
    <source>
        <dbReference type="ARBA" id="ARBA00022741"/>
    </source>
</evidence>
<dbReference type="InParanoid" id="A0A200R817"/>
<comment type="caution">
    <text evidence="5">The sequence shown here is derived from an EMBL/GenBank/DDBJ whole genome shotgun (WGS) entry which is preliminary data.</text>
</comment>
<feature type="region of interest" description="Disordered" evidence="3">
    <location>
        <begin position="212"/>
        <end position="250"/>
    </location>
</feature>
<dbReference type="OrthoDB" id="4062651at2759"/>
<dbReference type="GO" id="GO:0005524">
    <property type="term" value="F:ATP binding"/>
    <property type="evidence" value="ECO:0007669"/>
    <property type="project" value="UniProtKB-KW"/>
</dbReference>
<keyword evidence="1" id="KW-0547">Nucleotide-binding</keyword>
<dbReference type="STRING" id="56857.A0A200R817"/>
<evidence type="ECO:0000259" key="4">
    <source>
        <dbReference type="PROSITE" id="PS50011"/>
    </source>
</evidence>
<name>A0A200R817_MACCD</name>
<feature type="region of interest" description="Disordered" evidence="3">
    <location>
        <begin position="264"/>
        <end position="287"/>
    </location>
</feature>
<dbReference type="Gene3D" id="1.10.510.10">
    <property type="entry name" value="Transferase(Phosphotransferase) domain 1"/>
    <property type="match status" value="1"/>
</dbReference>
<accession>A0A200R817</accession>
<keyword evidence="5" id="KW-0418">Kinase</keyword>
<dbReference type="FunFam" id="3.30.200.20:FF:000604">
    <property type="entry name" value="Proline-rich receptor-like protein kinase PERK8"/>
    <property type="match status" value="1"/>
</dbReference>
<dbReference type="Pfam" id="PF00069">
    <property type="entry name" value="Pkinase"/>
    <property type="match status" value="1"/>
</dbReference>
<dbReference type="InterPro" id="IPR008266">
    <property type="entry name" value="Tyr_kinase_AS"/>
</dbReference>
<gene>
    <name evidence="5" type="ORF">BVC80_8805g11</name>
</gene>
<feature type="compositionally biased region" description="Basic and acidic residues" evidence="3">
    <location>
        <begin position="315"/>
        <end position="335"/>
    </location>
</feature>
<sequence>MSTKSQRVVVIQDASREVSFSAITWAQHGLLLKPGDKLILLGVLHQVNTPSTLPFMGAGKFLGYKSKVDSSSMFGANKKVIEEEVGRKKEEYLNNTDLMKISNHYEAQKIIFEIEVIAGSSPKMVALQASKNLRATWVILDRQMKKDKRYFMERLSCGISRMKRDNSIEQLRGPKVKGRHKVYTEGSETSLVTYDEMVPGSPEEEDLFSLEFSPRKSPNSKTITDEEQGVNTGEGHPLNNSSKITSFSKSKSSERLVLTKVASSSSLGNIEASSSGYEANVSPSRLQEEENNINIQRKTAKVRSPNSISDSQEMGQRERKEIGTQGQDRKGKAVSEPESTTIGLEGWEIEEKFENSICPICKNKRPNFGWKRDFTYAELQAATDGFSKENFLSEGGFGSVYKGKLRDGLDIAVKQLKDASLQGEKEFKAEVHVLSKARHRNVVMLLGSCSEGSHRLLVYEYVCNGSLDQHLSQDTNKPVRWENRMKIALGAARGLNYLHENNIIHRDMRPNNILITHDHEPLLGDFGLARTQHAGSDHSSETRVVGTFGYLAPEYAESGKVSTKTDVYSYGVVLLQLITGLRTTDKKLGEKSLVGWARPLLKERKYPDLIDNKLVDSHDVHQLFWMVRVAENCLSKDPDKRLSMKKVSEG</sequence>
<feature type="domain" description="Protein kinase" evidence="4">
    <location>
        <begin position="386"/>
        <end position="650"/>
    </location>
</feature>
<dbReference type="InterPro" id="IPR011009">
    <property type="entry name" value="Kinase-like_dom_sf"/>
</dbReference>
<feature type="compositionally biased region" description="Polar residues" evidence="3">
    <location>
        <begin position="264"/>
        <end position="285"/>
    </location>
</feature>
<evidence type="ECO:0000313" key="5">
    <source>
        <dbReference type="EMBL" id="OVA18845.1"/>
    </source>
</evidence>
<keyword evidence="2" id="KW-0067">ATP-binding</keyword>
<evidence type="ECO:0000256" key="2">
    <source>
        <dbReference type="ARBA" id="ARBA00022840"/>
    </source>
</evidence>
<keyword evidence="5" id="KW-0808">Transferase</keyword>